<evidence type="ECO:0000313" key="2">
    <source>
        <dbReference type="Proteomes" id="UP000587760"/>
    </source>
</evidence>
<organism evidence="1 2">
    <name type="scientific">Spirochaeta isovalerica</name>
    <dbReference type="NCBI Taxonomy" id="150"/>
    <lineage>
        <taxon>Bacteria</taxon>
        <taxon>Pseudomonadati</taxon>
        <taxon>Spirochaetota</taxon>
        <taxon>Spirochaetia</taxon>
        <taxon>Spirochaetales</taxon>
        <taxon>Spirochaetaceae</taxon>
        <taxon>Spirochaeta</taxon>
    </lineage>
</organism>
<keyword evidence="2" id="KW-1185">Reference proteome</keyword>
<gene>
    <name evidence="1" type="ORF">HNR50_003502</name>
</gene>
<accession>A0A841REK8</accession>
<name>A0A841REK8_9SPIO</name>
<evidence type="ECO:0000313" key="1">
    <source>
        <dbReference type="EMBL" id="MBB6481821.1"/>
    </source>
</evidence>
<protein>
    <submittedName>
        <fullName evidence="1">Uncharacterized protein</fullName>
    </submittedName>
</protein>
<proteinExistence type="predicted"/>
<reference evidence="1 2" key="1">
    <citation type="submission" date="2020-08" db="EMBL/GenBank/DDBJ databases">
        <title>Genomic Encyclopedia of Type Strains, Phase IV (KMG-IV): sequencing the most valuable type-strain genomes for metagenomic binning, comparative biology and taxonomic classification.</title>
        <authorList>
            <person name="Goeker M."/>
        </authorList>
    </citation>
    <scope>NUCLEOTIDE SEQUENCE [LARGE SCALE GENOMIC DNA]</scope>
    <source>
        <strain evidence="1 2">DSM 2461</strain>
    </source>
</reference>
<dbReference type="RefSeq" id="WP_184748058.1">
    <property type="nucleotide sequence ID" value="NZ_JACHGJ010000008.1"/>
</dbReference>
<sequence>MRNQLRKILENSSIPLEELALDVFRETIHELGNVKHSVALSKLDKAQILTGHVNDRQLEKLYSRMADIHDSGIFHGKAYNLTGFARVSRKRLRERQPASPVSIYLKLDIVSSTDKLAQYGEPFEEQVRIILEEAKVLFGTVSGQLLAQEGDALYFSFPGEPDEGSCDLFDGTLSFISWLEEYNLFHNSLGDPAAVKLVGLSIPAHKDDRDKQTITDRLTEFEKKFGRGDSLVIDENIWKHVPVNVNNLVRKFYISDGMFYGMYKRFAFSGSFVRESILC</sequence>
<dbReference type="AlphaFoldDB" id="A0A841REK8"/>
<dbReference type="Proteomes" id="UP000587760">
    <property type="component" value="Unassembled WGS sequence"/>
</dbReference>
<comment type="caution">
    <text evidence="1">The sequence shown here is derived from an EMBL/GenBank/DDBJ whole genome shotgun (WGS) entry which is preliminary data.</text>
</comment>
<dbReference type="EMBL" id="JACHGJ010000008">
    <property type="protein sequence ID" value="MBB6481821.1"/>
    <property type="molecule type" value="Genomic_DNA"/>
</dbReference>